<evidence type="ECO:0000313" key="1">
    <source>
        <dbReference type="EMBL" id="MBX47674.1"/>
    </source>
</evidence>
<dbReference type="EMBL" id="GGEC01067190">
    <property type="protein sequence ID" value="MBX47674.1"/>
    <property type="molecule type" value="Transcribed_RNA"/>
</dbReference>
<reference evidence="1" key="1">
    <citation type="submission" date="2018-02" db="EMBL/GenBank/DDBJ databases">
        <title>Rhizophora mucronata_Transcriptome.</title>
        <authorList>
            <person name="Meera S.P."/>
            <person name="Sreeshan A."/>
            <person name="Augustine A."/>
        </authorList>
    </citation>
    <scope>NUCLEOTIDE SEQUENCE</scope>
    <source>
        <tissue evidence="1">Leaf</tissue>
    </source>
</reference>
<proteinExistence type="predicted"/>
<dbReference type="AlphaFoldDB" id="A0A2P2NYZ7"/>
<dbReference type="PANTHER" id="PTHR33702:SF5">
    <property type="entry name" value="OS01G0308600 PROTEIN"/>
    <property type="match status" value="1"/>
</dbReference>
<protein>
    <submittedName>
        <fullName evidence="1">Uncharacterized protein LOC105137939</fullName>
    </submittedName>
</protein>
<dbReference type="PANTHER" id="PTHR33702">
    <property type="entry name" value="BNAA09G40010D PROTEIN"/>
    <property type="match status" value="1"/>
</dbReference>
<sequence length="148" mass="17020">MEGYWRWRRRGYERINGSGRSRTNSVRLGSSSEKQKRRRFFWRIKNKPKLKFLKMASPKRFLVWLRDAYVNLMLGFAKSQVATTGGWGIGEGISSFGKRPLKEYDEKMIIDIYKSLVAAKGRLMSRLPPDAAAAKFGVPTIKLAAIME</sequence>
<accession>A0A2P2NYZ7</accession>
<organism evidence="1">
    <name type="scientific">Rhizophora mucronata</name>
    <name type="common">Asiatic mangrove</name>
    <dbReference type="NCBI Taxonomy" id="61149"/>
    <lineage>
        <taxon>Eukaryota</taxon>
        <taxon>Viridiplantae</taxon>
        <taxon>Streptophyta</taxon>
        <taxon>Embryophyta</taxon>
        <taxon>Tracheophyta</taxon>
        <taxon>Spermatophyta</taxon>
        <taxon>Magnoliopsida</taxon>
        <taxon>eudicotyledons</taxon>
        <taxon>Gunneridae</taxon>
        <taxon>Pentapetalae</taxon>
        <taxon>rosids</taxon>
        <taxon>fabids</taxon>
        <taxon>Malpighiales</taxon>
        <taxon>Rhizophoraceae</taxon>
        <taxon>Rhizophora</taxon>
    </lineage>
</organism>
<name>A0A2P2NYZ7_RHIMU</name>